<dbReference type="Proteomes" id="UP001169823">
    <property type="component" value="Unassembled WGS sequence"/>
</dbReference>
<gene>
    <name evidence="1" type="ORF">Q4494_13250</name>
</gene>
<sequence length="140" mass="15235">MLGFVRNILRGGFVAASTDDPACEALEAATPKSETLPPDLVAAIESALVTWRHFEGNEDKDEASYSSAVVRIVGLGGMWRFDGIAEAAERVAKHYPDLTPQACRRAAKMIAAEIGKRNLEAHRQSSRRGGWDVLEGCPPW</sequence>
<comment type="caution">
    <text evidence="1">The sequence shown here is derived from an EMBL/GenBank/DDBJ whole genome shotgun (WGS) entry which is preliminary data.</text>
</comment>
<dbReference type="AlphaFoldDB" id="A0AAW7XVL4"/>
<protein>
    <submittedName>
        <fullName evidence="1">Uncharacterized protein</fullName>
    </submittedName>
</protein>
<evidence type="ECO:0000313" key="2">
    <source>
        <dbReference type="Proteomes" id="UP001169823"/>
    </source>
</evidence>
<organism evidence="1 2">
    <name type="scientific">Celeribacter halophilus</name>
    <dbReference type="NCBI Taxonomy" id="576117"/>
    <lineage>
        <taxon>Bacteria</taxon>
        <taxon>Pseudomonadati</taxon>
        <taxon>Pseudomonadota</taxon>
        <taxon>Alphaproteobacteria</taxon>
        <taxon>Rhodobacterales</taxon>
        <taxon>Roseobacteraceae</taxon>
        <taxon>Celeribacter</taxon>
    </lineage>
</organism>
<dbReference type="RefSeq" id="WP_303494880.1">
    <property type="nucleotide sequence ID" value="NZ_JAUOPJ010000011.1"/>
</dbReference>
<name>A0AAW7XVL4_9RHOB</name>
<reference evidence="1" key="1">
    <citation type="submission" date="2023-07" db="EMBL/GenBank/DDBJ databases">
        <title>Genome content predicts the carbon catabolic preferences of heterotrophic bacteria.</title>
        <authorList>
            <person name="Gralka M."/>
        </authorList>
    </citation>
    <scope>NUCLEOTIDE SEQUENCE</scope>
    <source>
        <strain evidence="1">I2M02</strain>
    </source>
</reference>
<evidence type="ECO:0000313" key="1">
    <source>
        <dbReference type="EMBL" id="MDO6458050.1"/>
    </source>
</evidence>
<proteinExistence type="predicted"/>
<accession>A0AAW7XVL4</accession>
<dbReference type="EMBL" id="JAUOPJ010000011">
    <property type="protein sequence ID" value="MDO6458050.1"/>
    <property type="molecule type" value="Genomic_DNA"/>
</dbReference>